<keyword evidence="4" id="KW-0378">Hydrolase</keyword>
<dbReference type="PANTHER" id="PTHR30302">
    <property type="entry name" value="HYDROGENASE 1 MATURATION PROTEASE"/>
    <property type="match status" value="1"/>
</dbReference>
<dbReference type="OrthoDB" id="9792731at2"/>
<protein>
    <submittedName>
        <fullName evidence="5">Hydrogenase maturation protease</fullName>
    </submittedName>
</protein>
<dbReference type="CDD" id="cd06062">
    <property type="entry name" value="H2MP_MemB-H2up"/>
    <property type="match status" value="1"/>
</dbReference>
<proteinExistence type="inferred from homology"/>
<dbReference type="RefSeq" id="WP_131448784.1">
    <property type="nucleotide sequence ID" value="NZ_SJZB01000049.1"/>
</dbReference>
<dbReference type="InterPro" id="IPR000671">
    <property type="entry name" value="Peptidase_A31"/>
</dbReference>
<dbReference type="SUPFAM" id="SSF53163">
    <property type="entry name" value="HybD-like"/>
    <property type="match status" value="1"/>
</dbReference>
<dbReference type="Gene3D" id="3.40.50.1450">
    <property type="entry name" value="HybD-like"/>
    <property type="match status" value="1"/>
</dbReference>
<dbReference type="PANTHER" id="PTHR30302:SF1">
    <property type="entry name" value="HYDROGENASE 2 MATURATION PROTEASE"/>
    <property type="match status" value="1"/>
</dbReference>
<evidence type="ECO:0000313" key="5">
    <source>
        <dbReference type="EMBL" id="TCJ11847.1"/>
    </source>
</evidence>
<keyword evidence="3" id="KW-0064">Aspartyl protease</keyword>
<evidence type="ECO:0000256" key="3">
    <source>
        <dbReference type="ARBA" id="ARBA00022750"/>
    </source>
</evidence>
<accession>A0A4R1B5Q6</accession>
<evidence type="ECO:0000256" key="1">
    <source>
        <dbReference type="ARBA" id="ARBA00006814"/>
    </source>
</evidence>
<dbReference type="EMBL" id="SJZB01000049">
    <property type="protein sequence ID" value="TCJ11847.1"/>
    <property type="molecule type" value="Genomic_DNA"/>
</dbReference>
<dbReference type="Pfam" id="PF01750">
    <property type="entry name" value="HycI"/>
    <property type="match status" value="1"/>
</dbReference>
<gene>
    <name evidence="5" type="ORF">EZJ19_14420</name>
</gene>
<dbReference type="GO" id="GO:0016485">
    <property type="term" value="P:protein processing"/>
    <property type="evidence" value="ECO:0007669"/>
    <property type="project" value="TreeGrafter"/>
</dbReference>
<sequence>MRILILGLGNTLLSDEGVGIHVIKALAERISPGDEEIELVDGGTLSFTLAGPIGESEALVVVDAAQIRDVPGSLRVYEGEAMDRFLLGNRKSSVHEVGLTDLMSIARLTDSWPARRALVAIQPAVVDWGEVPTEAVAEAVPLACERICSLIEAWRHDPA</sequence>
<name>A0A4R1B5Q6_9PROT</name>
<evidence type="ECO:0000256" key="2">
    <source>
        <dbReference type="ARBA" id="ARBA00022670"/>
    </source>
</evidence>
<dbReference type="InterPro" id="IPR023430">
    <property type="entry name" value="Pept_HybD-like_dom_sf"/>
</dbReference>
<evidence type="ECO:0000313" key="6">
    <source>
        <dbReference type="Proteomes" id="UP000295443"/>
    </source>
</evidence>
<reference evidence="5 6" key="1">
    <citation type="submission" date="2019-03" db="EMBL/GenBank/DDBJ databases">
        <title>Genome sequence of Thiobacillaceae bacterium LSR1, a sulfur-oxidizing bacterium isolated from freshwater sediment.</title>
        <authorList>
            <person name="Li S."/>
        </authorList>
    </citation>
    <scope>NUCLEOTIDE SEQUENCE [LARGE SCALE GENOMIC DNA]</scope>
    <source>
        <strain evidence="5 6">LSR1</strain>
    </source>
</reference>
<organism evidence="5 6">
    <name type="scientific">Parasulfuritortus cantonensis</name>
    <dbReference type="NCBI Taxonomy" id="2528202"/>
    <lineage>
        <taxon>Bacteria</taxon>
        <taxon>Pseudomonadati</taxon>
        <taxon>Pseudomonadota</taxon>
        <taxon>Betaproteobacteria</taxon>
        <taxon>Nitrosomonadales</taxon>
        <taxon>Thiobacillaceae</taxon>
        <taxon>Parasulfuritortus</taxon>
    </lineage>
</organism>
<dbReference type="NCBIfam" id="TIGR00072">
    <property type="entry name" value="hydrog_prot"/>
    <property type="match status" value="1"/>
</dbReference>
<dbReference type="GO" id="GO:0004190">
    <property type="term" value="F:aspartic-type endopeptidase activity"/>
    <property type="evidence" value="ECO:0007669"/>
    <property type="project" value="UniProtKB-KW"/>
</dbReference>
<dbReference type="AlphaFoldDB" id="A0A4R1B5Q6"/>
<evidence type="ECO:0000256" key="4">
    <source>
        <dbReference type="ARBA" id="ARBA00022801"/>
    </source>
</evidence>
<dbReference type="GO" id="GO:0008047">
    <property type="term" value="F:enzyme activator activity"/>
    <property type="evidence" value="ECO:0007669"/>
    <property type="project" value="InterPro"/>
</dbReference>
<keyword evidence="2 5" id="KW-0645">Protease</keyword>
<comment type="caution">
    <text evidence="5">The sequence shown here is derived from an EMBL/GenBank/DDBJ whole genome shotgun (WGS) entry which is preliminary data.</text>
</comment>
<dbReference type="PRINTS" id="PR00446">
    <property type="entry name" value="HYDRGNUPTAKE"/>
</dbReference>
<keyword evidence="6" id="KW-1185">Reference proteome</keyword>
<comment type="similarity">
    <text evidence="1">Belongs to the peptidase A31 family.</text>
</comment>
<dbReference type="Proteomes" id="UP000295443">
    <property type="component" value="Unassembled WGS sequence"/>
</dbReference>